<evidence type="ECO:0000313" key="2">
    <source>
        <dbReference type="Proteomes" id="UP001141806"/>
    </source>
</evidence>
<accession>A0A9Q0KZD8</accession>
<dbReference type="EMBL" id="JAMYWD010000002">
    <property type="protein sequence ID" value="KAJ4979688.1"/>
    <property type="molecule type" value="Genomic_DNA"/>
</dbReference>
<gene>
    <name evidence="1" type="ORF">NE237_010468</name>
</gene>
<organism evidence="1 2">
    <name type="scientific">Protea cynaroides</name>
    <dbReference type="NCBI Taxonomy" id="273540"/>
    <lineage>
        <taxon>Eukaryota</taxon>
        <taxon>Viridiplantae</taxon>
        <taxon>Streptophyta</taxon>
        <taxon>Embryophyta</taxon>
        <taxon>Tracheophyta</taxon>
        <taxon>Spermatophyta</taxon>
        <taxon>Magnoliopsida</taxon>
        <taxon>Proteales</taxon>
        <taxon>Proteaceae</taxon>
        <taxon>Protea</taxon>
    </lineage>
</organism>
<keyword evidence="2" id="KW-1185">Reference proteome</keyword>
<reference evidence="1" key="1">
    <citation type="journal article" date="2023" name="Plant J.">
        <title>The genome of the king protea, Protea cynaroides.</title>
        <authorList>
            <person name="Chang J."/>
            <person name="Duong T.A."/>
            <person name="Schoeman C."/>
            <person name="Ma X."/>
            <person name="Roodt D."/>
            <person name="Barker N."/>
            <person name="Li Z."/>
            <person name="Van de Peer Y."/>
            <person name="Mizrachi E."/>
        </authorList>
    </citation>
    <scope>NUCLEOTIDE SEQUENCE</scope>
    <source>
        <tissue evidence="1">Young leaves</tissue>
    </source>
</reference>
<dbReference type="AlphaFoldDB" id="A0A9Q0KZD8"/>
<evidence type="ECO:0000313" key="1">
    <source>
        <dbReference type="EMBL" id="KAJ4979688.1"/>
    </source>
</evidence>
<name>A0A9Q0KZD8_9MAGN</name>
<comment type="caution">
    <text evidence="1">The sequence shown here is derived from an EMBL/GenBank/DDBJ whole genome shotgun (WGS) entry which is preliminary data.</text>
</comment>
<dbReference type="Proteomes" id="UP001141806">
    <property type="component" value="Unassembled WGS sequence"/>
</dbReference>
<protein>
    <submittedName>
        <fullName evidence="1">Uncharacterized protein</fullName>
    </submittedName>
</protein>
<proteinExistence type="predicted"/>
<sequence>MVEVPRTSQHDGLGSVSTAVEIDCHDPGLAAGESFSNVAYRGLGSWLCKIAVRLWDLHSGSQEDLQGRQPLMDLIIQVNEPSVREVQFSRDLSLAEGCDLWRSYGDLRSHLEGMVDDPLFGYTGFAERGGPPQRRHHVGDSEGGEVVYGSGRIDLMTIVGFNDMQL</sequence>